<proteinExistence type="predicted"/>
<organism evidence="1">
    <name type="scientific">Tanacetum cinerariifolium</name>
    <name type="common">Dalmatian daisy</name>
    <name type="synonym">Chrysanthemum cinerariifolium</name>
    <dbReference type="NCBI Taxonomy" id="118510"/>
    <lineage>
        <taxon>Eukaryota</taxon>
        <taxon>Viridiplantae</taxon>
        <taxon>Streptophyta</taxon>
        <taxon>Embryophyta</taxon>
        <taxon>Tracheophyta</taxon>
        <taxon>Spermatophyta</taxon>
        <taxon>Magnoliopsida</taxon>
        <taxon>eudicotyledons</taxon>
        <taxon>Gunneridae</taxon>
        <taxon>Pentapetalae</taxon>
        <taxon>asterids</taxon>
        <taxon>campanulids</taxon>
        <taxon>Asterales</taxon>
        <taxon>Asteraceae</taxon>
        <taxon>Asteroideae</taxon>
        <taxon>Anthemideae</taxon>
        <taxon>Anthemidinae</taxon>
        <taxon>Tanacetum</taxon>
    </lineage>
</organism>
<comment type="caution">
    <text evidence="1">The sequence shown here is derived from an EMBL/GenBank/DDBJ whole genome shotgun (WGS) entry which is preliminary data.</text>
</comment>
<dbReference type="EMBL" id="BKCJ011341070">
    <property type="protein sequence ID" value="GFD22930.1"/>
    <property type="molecule type" value="Genomic_DNA"/>
</dbReference>
<protein>
    <submittedName>
        <fullName evidence="1">Uncharacterized protein</fullName>
    </submittedName>
</protein>
<feature type="non-terminal residue" evidence="1">
    <location>
        <position position="1"/>
    </location>
</feature>
<dbReference type="AlphaFoldDB" id="A0A699UK17"/>
<sequence>SEFGDSSYPSPLERGVMEGENPVNVREIVEREALEIRLPVWTVLAFAWVNSPGVEASISFDGRIKALGR</sequence>
<name>A0A699UK17_TANCI</name>
<reference evidence="1" key="1">
    <citation type="journal article" date="2019" name="Sci. Rep.">
        <title>Draft genome of Tanacetum cinerariifolium, the natural source of mosquito coil.</title>
        <authorList>
            <person name="Yamashiro T."/>
            <person name="Shiraishi A."/>
            <person name="Satake H."/>
            <person name="Nakayama K."/>
        </authorList>
    </citation>
    <scope>NUCLEOTIDE SEQUENCE</scope>
</reference>
<evidence type="ECO:0000313" key="1">
    <source>
        <dbReference type="EMBL" id="GFD22930.1"/>
    </source>
</evidence>
<gene>
    <name evidence="1" type="ORF">Tci_894899</name>
</gene>
<accession>A0A699UK17</accession>